<evidence type="ECO:0000313" key="2">
    <source>
        <dbReference type="EMBL" id="KWX78094.1"/>
    </source>
</evidence>
<dbReference type="InterPro" id="IPR036663">
    <property type="entry name" value="Fumarylacetoacetase_C_sf"/>
</dbReference>
<protein>
    <recommendedName>
        <fullName evidence="1">Fumarylacetoacetase-like C-terminal domain-containing protein</fullName>
    </recommendedName>
</protein>
<dbReference type="EMBL" id="LIPY01000097">
    <property type="protein sequence ID" value="KWX78094.1"/>
    <property type="molecule type" value="Genomic_DNA"/>
</dbReference>
<keyword evidence="3" id="KW-1185">Reference proteome</keyword>
<proteinExistence type="predicted"/>
<dbReference type="RefSeq" id="WP_062521151.1">
    <property type="nucleotide sequence ID" value="NZ_CP048429.1"/>
</dbReference>
<dbReference type="Gene3D" id="3.90.850.10">
    <property type="entry name" value="Fumarylacetoacetase-like, C-terminal domain"/>
    <property type="match status" value="1"/>
</dbReference>
<comment type="caution">
    <text evidence="2">The sequence shown here is derived from an EMBL/GenBank/DDBJ whole genome shotgun (WGS) entry which is preliminary data.</text>
</comment>
<dbReference type="InterPro" id="IPR011234">
    <property type="entry name" value="Fumarylacetoacetase-like_C"/>
</dbReference>
<evidence type="ECO:0000259" key="1">
    <source>
        <dbReference type="Pfam" id="PF01557"/>
    </source>
</evidence>
<reference evidence="2 3" key="1">
    <citation type="submission" date="2015-08" db="EMBL/GenBank/DDBJ databases">
        <title>Genome of Paenibacillus jilunlii.</title>
        <authorList>
            <person name="Sant'Anna F.H."/>
            <person name="Ambrosini A."/>
            <person name="Souza R."/>
            <person name="Bach E."/>
            <person name="Fernandes G."/>
            <person name="Balsanelli E."/>
            <person name="Baura V.A."/>
            <person name="Pedrosa F.O."/>
            <person name="Souza E.M."/>
            <person name="Passaglia L."/>
        </authorList>
    </citation>
    <scope>NUCLEOTIDE SEQUENCE [LARGE SCALE GENOMIC DNA]</scope>
    <source>
        <strain evidence="2 3">DSM 23019</strain>
    </source>
</reference>
<organism evidence="2 3">
    <name type="scientific">Paenibacillus jilunlii</name>
    <dbReference type="NCBI Taxonomy" id="682956"/>
    <lineage>
        <taxon>Bacteria</taxon>
        <taxon>Bacillati</taxon>
        <taxon>Bacillota</taxon>
        <taxon>Bacilli</taxon>
        <taxon>Bacillales</taxon>
        <taxon>Paenibacillaceae</taxon>
        <taxon>Paenibacillus</taxon>
    </lineage>
</organism>
<dbReference type="SUPFAM" id="SSF56529">
    <property type="entry name" value="FAH"/>
    <property type="match status" value="1"/>
</dbReference>
<accession>A0ABR5SZ17</accession>
<dbReference type="Pfam" id="PF01557">
    <property type="entry name" value="FAA_hydrolase"/>
    <property type="match status" value="1"/>
</dbReference>
<feature type="domain" description="Fumarylacetoacetase-like C-terminal" evidence="1">
    <location>
        <begin position="48"/>
        <end position="89"/>
    </location>
</feature>
<gene>
    <name evidence="2" type="ORF">AML91_06375</name>
</gene>
<dbReference type="Proteomes" id="UP000070252">
    <property type="component" value="Unassembled WGS sequence"/>
</dbReference>
<sequence length="94" mass="9847">MAIREPAAGGEREGNLDVAAALNALPQQEAGAVPATLREVLDGGEAAVILTGTSESVMMGYPPEKQIYLQPGDEVIVETEKLGRLTNRMVAEVA</sequence>
<name>A0ABR5SZ17_9BACL</name>
<evidence type="ECO:0000313" key="3">
    <source>
        <dbReference type="Proteomes" id="UP000070252"/>
    </source>
</evidence>